<comment type="similarity">
    <text evidence="2 11">Belongs to the class-I aminoacyl-tRNA synthetase family.</text>
</comment>
<evidence type="ECO:0000256" key="9">
    <source>
        <dbReference type="ARBA" id="ARBA00030268"/>
    </source>
</evidence>
<name>A0A8H6TUV2_9AGAR</name>
<dbReference type="Pfam" id="PF00579">
    <property type="entry name" value="tRNA-synt_1b"/>
    <property type="match status" value="1"/>
</dbReference>
<dbReference type="CDD" id="cd00806">
    <property type="entry name" value="TrpRS_core"/>
    <property type="match status" value="1"/>
</dbReference>
<evidence type="ECO:0000313" key="12">
    <source>
        <dbReference type="EMBL" id="KAF7324458.1"/>
    </source>
</evidence>
<dbReference type="SUPFAM" id="SSF52374">
    <property type="entry name" value="Nucleotidylyl transferase"/>
    <property type="match status" value="1"/>
</dbReference>
<evidence type="ECO:0000313" key="13">
    <source>
        <dbReference type="Proteomes" id="UP000623467"/>
    </source>
</evidence>
<dbReference type="InterPro" id="IPR002306">
    <property type="entry name" value="Trp-tRNA-ligase"/>
</dbReference>
<dbReference type="GO" id="GO:0004830">
    <property type="term" value="F:tryptophan-tRNA ligase activity"/>
    <property type="evidence" value="ECO:0007669"/>
    <property type="project" value="UniProtKB-EC"/>
</dbReference>
<dbReference type="InterPro" id="IPR050203">
    <property type="entry name" value="Trp-tRNA_synthetase"/>
</dbReference>
<protein>
    <recommendedName>
        <fullName evidence="10">Tryptophan--tRNA ligase, mitochondrial</fullName>
        <ecNumber evidence="3">6.1.1.2</ecNumber>
    </recommendedName>
    <alternativeName>
        <fullName evidence="9">Tryptophanyl-tRNA synthetase</fullName>
    </alternativeName>
</protein>
<keyword evidence="8 11" id="KW-0030">Aminoacyl-tRNA synthetase</keyword>
<keyword evidence="13" id="KW-1185">Reference proteome</keyword>
<dbReference type="PROSITE" id="PS00178">
    <property type="entry name" value="AA_TRNA_LIGASE_I"/>
    <property type="match status" value="1"/>
</dbReference>
<dbReference type="GO" id="GO:0070183">
    <property type="term" value="P:mitochondrial tryptophanyl-tRNA aminoacylation"/>
    <property type="evidence" value="ECO:0007669"/>
    <property type="project" value="TreeGrafter"/>
</dbReference>
<dbReference type="InterPro" id="IPR014729">
    <property type="entry name" value="Rossmann-like_a/b/a_fold"/>
</dbReference>
<dbReference type="OrthoDB" id="15808at2759"/>
<dbReference type="InterPro" id="IPR001412">
    <property type="entry name" value="aa-tRNA-synth_I_CS"/>
</dbReference>
<organism evidence="12 13">
    <name type="scientific">Mycena sanguinolenta</name>
    <dbReference type="NCBI Taxonomy" id="230812"/>
    <lineage>
        <taxon>Eukaryota</taxon>
        <taxon>Fungi</taxon>
        <taxon>Dikarya</taxon>
        <taxon>Basidiomycota</taxon>
        <taxon>Agaricomycotina</taxon>
        <taxon>Agaricomycetes</taxon>
        <taxon>Agaricomycetidae</taxon>
        <taxon>Agaricales</taxon>
        <taxon>Marasmiineae</taxon>
        <taxon>Mycenaceae</taxon>
        <taxon>Mycena</taxon>
    </lineage>
</organism>
<proteinExistence type="inferred from homology"/>
<dbReference type="AlphaFoldDB" id="A0A8H6TUV2"/>
<comment type="caution">
    <text evidence="12">The sequence shown here is derived from an EMBL/GenBank/DDBJ whole genome shotgun (WGS) entry which is preliminary data.</text>
</comment>
<dbReference type="PANTHER" id="PTHR43766:SF1">
    <property type="entry name" value="TRYPTOPHAN--TRNA LIGASE, MITOCHONDRIAL"/>
    <property type="match status" value="1"/>
</dbReference>
<evidence type="ECO:0000256" key="11">
    <source>
        <dbReference type="RuleBase" id="RU363036"/>
    </source>
</evidence>
<evidence type="ECO:0000256" key="10">
    <source>
        <dbReference type="ARBA" id="ARBA00069760"/>
    </source>
</evidence>
<evidence type="ECO:0000256" key="8">
    <source>
        <dbReference type="ARBA" id="ARBA00023146"/>
    </source>
</evidence>
<keyword evidence="5 11" id="KW-0547">Nucleotide-binding</keyword>
<evidence type="ECO:0000256" key="1">
    <source>
        <dbReference type="ARBA" id="ARBA00004305"/>
    </source>
</evidence>
<evidence type="ECO:0000256" key="6">
    <source>
        <dbReference type="ARBA" id="ARBA00022840"/>
    </source>
</evidence>
<evidence type="ECO:0000256" key="3">
    <source>
        <dbReference type="ARBA" id="ARBA00013161"/>
    </source>
</evidence>
<accession>A0A8H6TUV2</accession>
<dbReference type="EMBL" id="JACAZH010000110">
    <property type="protein sequence ID" value="KAF7324458.1"/>
    <property type="molecule type" value="Genomic_DNA"/>
</dbReference>
<evidence type="ECO:0000256" key="2">
    <source>
        <dbReference type="ARBA" id="ARBA00005594"/>
    </source>
</evidence>
<evidence type="ECO:0000256" key="5">
    <source>
        <dbReference type="ARBA" id="ARBA00022741"/>
    </source>
</evidence>
<keyword evidence="6 11" id="KW-0067">ATP-binding</keyword>
<dbReference type="Gene3D" id="3.40.50.620">
    <property type="entry name" value="HUPs"/>
    <property type="match status" value="1"/>
</dbReference>
<dbReference type="FunFam" id="3.40.50.620:FF:000082">
    <property type="entry name" value="MSW1p Mitochondrial tryptophanyl-tRNA synthetase"/>
    <property type="match status" value="1"/>
</dbReference>
<dbReference type="PRINTS" id="PR01039">
    <property type="entry name" value="TRNASYNTHTRP"/>
</dbReference>
<keyword evidence="7 11" id="KW-0648">Protein biosynthesis</keyword>
<dbReference type="Proteomes" id="UP000623467">
    <property type="component" value="Unassembled WGS sequence"/>
</dbReference>
<dbReference type="PANTHER" id="PTHR43766">
    <property type="entry name" value="TRYPTOPHAN--TRNA LIGASE, MITOCHONDRIAL"/>
    <property type="match status" value="1"/>
</dbReference>
<dbReference type="Gene3D" id="1.10.240.10">
    <property type="entry name" value="Tyrosyl-Transfer RNA Synthetase"/>
    <property type="match status" value="1"/>
</dbReference>
<comment type="subcellular location">
    <subcellularLocation>
        <location evidence="1">Mitochondrion matrix</location>
    </subcellularLocation>
</comment>
<reference evidence="12" key="1">
    <citation type="submission" date="2020-05" db="EMBL/GenBank/DDBJ databases">
        <title>Mycena genomes resolve the evolution of fungal bioluminescence.</title>
        <authorList>
            <person name="Tsai I.J."/>
        </authorList>
    </citation>
    <scope>NUCLEOTIDE SEQUENCE</scope>
    <source>
        <strain evidence="12">160909Yilan</strain>
    </source>
</reference>
<dbReference type="GO" id="GO:0005524">
    <property type="term" value="F:ATP binding"/>
    <property type="evidence" value="ECO:0007669"/>
    <property type="project" value="UniProtKB-KW"/>
</dbReference>
<dbReference type="GO" id="GO:0005759">
    <property type="term" value="C:mitochondrial matrix"/>
    <property type="evidence" value="ECO:0007669"/>
    <property type="project" value="UniProtKB-SubCell"/>
</dbReference>
<sequence length="412" mass="44958">MFLRVNRVCCALQRFKSSSTGHLSKNFTSASHAAPNDATVKPRTIFSGIQPTGIPHLGNYLGALSNWVKIQNENPQDRVIFSVVGWHALTLPQNPKELVASRRDMLAVLLAIGIDPKRSILFHQDANAMHTELAWILSCITPTGKLRRMTSWKARLAESRNANDESEVDESMLNAGLLTYPVLQAADILLYRATHVPVGEDQRQHLELSRDIADTFNRTFKGSSRMFPLPTALITPSKRILSLKDPSAKMSKSAADPASRILLTDSAAQIAAKVRAAVTDSITTGVTYDPSARPGTSNLLTILAACVDEDVHDVAARCAGMNHGELKAEVASAVEALVTGPRAEFERIRGDVGYLDQVAQEGAAAAYELSAQTMVQKRPLRSMSHLRKAWFNPSRTSISSLLCDVLLIPVRC</sequence>
<evidence type="ECO:0000256" key="4">
    <source>
        <dbReference type="ARBA" id="ARBA00022598"/>
    </source>
</evidence>
<dbReference type="FunFam" id="1.10.240.10:FF:000002">
    <property type="entry name" value="Tryptophan--tRNA ligase"/>
    <property type="match status" value="1"/>
</dbReference>
<dbReference type="InterPro" id="IPR002305">
    <property type="entry name" value="aa-tRNA-synth_Ic"/>
</dbReference>
<dbReference type="NCBIfam" id="TIGR00233">
    <property type="entry name" value="trpS"/>
    <property type="match status" value="1"/>
</dbReference>
<keyword evidence="4 11" id="KW-0436">Ligase</keyword>
<dbReference type="EC" id="6.1.1.2" evidence="3"/>
<gene>
    <name evidence="12" type="ORF">MSAN_02517800</name>
</gene>
<evidence type="ECO:0000256" key="7">
    <source>
        <dbReference type="ARBA" id="ARBA00022917"/>
    </source>
</evidence>